<evidence type="ECO:0000256" key="1">
    <source>
        <dbReference type="ARBA" id="ARBA00004651"/>
    </source>
</evidence>
<evidence type="ECO:0000256" key="2">
    <source>
        <dbReference type="ARBA" id="ARBA00006228"/>
    </source>
</evidence>
<keyword evidence="5" id="KW-1133">Transmembrane helix</keyword>
<dbReference type="InterPro" id="IPR002758">
    <property type="entry name" value="Cation_antiport_E"/>
</dbReference>
<evidence type="ECO:0000313" key="8">
    <source>
        <dbReference type="Proteomes" id="UP000184485"/>
    </source>
</evidence>
<evidence type="ECO:0000256" key="5">
    <source>
        <dbReference type="ARBA" id="ARBA00022989"/>
    </source>
</evidence>
<dbReference type="Pfam" id="PF01899">
    <property type="entry name" value="MNHE"/>
    <property type="match status" value="1"/>
</dbReference>
<keyword evidence="3" id="KW-1003">Cell membrane</keyword>
<dbReference type="Proteomes" id="UP000184485">
    <property type="component" value="Unassembled WGS sequence"/>
</dbReference>
<sequence length="162" mass="17583">MIRTVSLAIWLFAFWLLLSGHYTLWLVGAGIVISGGIAVIGRLTGFADEEGHPVERILGGLGYWPWLAIEMVKSSIDVARTILDPRRPIEPQLFEISVGPKTAVGAVTYANSITLTPGTVTVAVDREHDRFTIHALTKAGAEGVRSGEMDRRVVAFEKGGRT</sequence>
<reference evidence="7 8" key="1">
    <citation type="submission" date="2016-11" db="EMBL/GenBank/DDBJ databases">
        <authorList>
            <person name="Jaros S."/>
            <person name="Januszkiewicz K."/>
            <person name="Wedrychowicz H."/>
        </authorList>
    </citation>
    <scope>NUCLEOTIDE SEQUENCE [LARGE SCALE GENOMIC DNA]</scope>
    <source>
        <strain evidence="7 8">DSM 19436</strain>
    </source>
</reference>
<name>A0A1M4V471_9HYPH</name>
<dbReference type="AlphaFoldDB" id="A0A1M4V471"/>
<dbReference type="PIRSF" id="PIRSF019239">
    <property type="entry name" value="MrpE"/>
    <property type="match status" value="1"/>
</dbReference>
<dbReference type="EMBL" id="FQUP01000001">
    <property type="protein sequence ID" value="SHE63745.1"/>
    <property type="molecule type" value="Genomic_DNA"/>
</dbReference>
<dbReference type="STRING" id="1122133.SAMN02745157_0605"/>
<evidence type="ECO:0000313" key="7">
    <source>
        <dbReference type="EMBL" id="SHE63745.1"/>
    </source>
</evidence>
<comment type="similarity">
    <text evidence="2">Belongs to the CPA3 antiporters (TC 2.A.63) subunit E family.</text>
</comment>
<dbReference type="RefSeq" id="WP_073051295.1">
    <property type="nucleotide sequence ID" value="NZ_FQUP01000001.1"/>
</dbReference>
<keyword evidence="6" id="KW-0472">Membrane</keyword>
<evidence type="ECO:0000256" key="4">
    <source>
        <dbReference type="ARBA" id="ARBA00022692"/>
    </source>
</evidence>
<keyword evidence="4" id="KW-0812">Transmembrane</keyword>
<dbReference type="PANTHER" id="PTHR34584">
    <property type="entry name" value="NA(+)/H(+) ANTIPORTER SUBUNIT E1"/>
    <property type="match status" value="1"/>
</dbReference>
<evidence type="ECO:0000256" key="6">
    <source>
        <dbReference type="ARBA" id="ARBA00023136"/>
    </source>
</evidence>
<organism evidence="7 8">
    <name type="scientific">Kaistia soli DSM 19436</name>
    <dbReference type="NCBI Taxonomy" id="1122133"/>
    <lineage>
        <taxon>Bacteria</taxon>
        <taxon>Pseudomonadati</taxon>
        <taxon>Pseudomonadota</taxon>
        <taxon>Alphaproteobacteria</taxon>
        <taxon>Hyphomicrobiales</taxon>
        <taxon>Kaistiaceae</taxon>
        <taxon>Kaistia</taxon>
    </lineage>
</organism>
<proteinExistence type="inferred from homology"/>
<gene>
    <name evidence="7" type="ORF">SAMN02745157_0605</name>
</gene>
<accession>A0A1M4V471</accession>
<keyword evidence="8" id="KW-1185">Reference proteome</keyword>
<comment type="subcellular location">
    <subcellularLocation>
        <location evidence="1">Cell membrane</location>
        <topology evidence="1">Multi-pass membrane protein</topology>
    </subcellularLocation>
</comment>
<protein>
    <submittedName>
        <fullName evidence="7">Multisubunit sodium/proton antiporter, MrpE subunit</fullName>
    </submittedName>
</protein>
<dbReference type="PANTHER" id="PTHR34584:SF1">
    <property type="entry name" value="NA(+)_H(+) ANTIPORTER SUBUNIT E1"/>
    <property type="match status" value="1"/>
</dbReference>
<evidence type="ECO:0000256" key="3">
    <source>
        <dbReference type="ARBA" id="ARBA00022475"/>
    </source>
</evidence>
<dbReference type="GO" id="GO:0008324">
    <property type="term" value="F:monoatomic cation transmembrane transporter activity"/>
    <property type="evidence" value="ECO:0007669"/>
    <property type="project" value="InterPro"/>
</dbReference>
<dbReference type="GO" id="GO:0005886">
    <property type="term" value="C:plasma membrane"/>
    <property type="evidence" value="ECO:0007669"/>
    <property type="project" value="UniProtKB-SubCell"/>
</dbReference>